<accession>A0AC61RU76</accession>
<evidence type="ECO:0000313" key="1">
    <source>
        <dbReference type="EMBL" id="TGY95208.1"/>
    </source>
</evidence>
<comment type="caution">
    <text evidence="1">The sequence shown here is derived from an EMBL/GenBank/DDBJ whole genome shotgun (WGS) entry which is preliminary data.</text>
</comment>
<name>A0AC61RU76_9FIRM</name>
<dbReference type="EMBL" id="SRYA01000033">
    <property type="protein sequence ID" value="TGY95208.1"/>
    <property type="molecule type" value="Genomic_DNA"/>
</dbReference>
<evidence type="ECO:0000313" key="2">
    <source>
        <dbReference type="Proteomes" id="UP000304953"/>
    </source>
</evidence>
<keyword evidence="2" id="KW-1185">Reference proteome</keyword>
<protein>
    <submittedName>
        <fullName evidence="1">Sugar ABC transporter permease</fullName>
    </submittedName>
</protein>
<proteinExistence type="predicted"/>
<dbReference type="Proteomes" id="UP000304953">
    <property type="component" value="Unassembled WGS sequence"/>
</dbReference>
<reference evidence="1" key="1">
    <citation type="submission" date="2019-04" db="EMBL/GenBank/DDBJ databases">
        <title>Microbes associate with the intestines of laboratory mice.</title>
        <authorList>
            <person name="Navarre W."/>
            <person name="Wong E."/>
            <person name="Huang K."/>
            <person name="Tropini C."/>
            <person name="Ng K."/>
            <person name="Yu B."/>
        </authorList>
    </citation>
    <scope>NUCLEOTIDE SEQUENCE</scope>
    <source>
        <strain evidence="1">NM01_1-7b</strain>
    </source>
</reference>
<gene>
    <name evidence="1" type="ORF">E5329_16245</name>
</gene>
<sequence length="290" mass="32462">MKDRRHLLERRKKLTGMSLAAPVLLGTFLFFLLPFAICIRYSFTFGVGGAYFAGFGNYKDVFSSYAFRLAAANTLRFLAVGVVSNIALSFFLALMIKKGLAGSRFFRYILLLPLVLPIASVVMVLQVFFAETGVLNNWLTSLGVPIVQWLEGPKAFYVLLGLYLWKSVGYSVILLLSGLNAIPEEFYQTAAIEGAGSLQKLVSITLPMMAPHLFLAAVMGIVNAFKSYREAFLLGGKHPHDSIYMIQHFLNNNFENLNYQRLSVAAILLLLVLVFLLCGLYILQNRYREE</sequence>
<organism evidence="1 2">
    <name type="scientific">Petralouisia muris</name>
    <dbReference type="NCBI Taxonomy" id="3032872"/>
    <lineage>
        <taxon>Bacteria</taxon>
        <taxon>Bacillati</taxon>
        <taxon>Bacillota</taxon>
        <taxon>Clostridia</taxon>
        <taxon>Lachnospirales</taxon>
        <taxon>Lachnospiraceae</taxon>
        <taxon>Petralouisia</taxon>
    </lineage>
</organism>